<protein>
    <submittedName>
        <fullName evidence="2">Uncharacterized protein</fullName>
    </submittedName>
</protein>
<feature type="region of interest" description="Disordered" evidence="1">
    <location>
        <begin position="79"/>
        <end position="98"/>
    </location>
</feature>
<reference evidence="3" key="1">
    <citation type="journal article" date="2017" name="Nat. Ecol. Evol.">
        <title>Genome expansion and lineage-specific genetic innovations in the forest pathogenic fungi Armillaria.</title>
        <authorList>
            <person name="Sipos G."/>
            <person name="Prasanna A.N."/>
            <person name="Walter M.C."/>
            <person name="O'Connor E."/>
            <person name="Balint B."/>
            <person name="Krizsan K."/>
            <person name="Kiss B."/>
            <person name="Hess J."/>
            <person name="Varga T."/>
            <person name="Slot J."/>
            <person name="Riley R."/>
            <person name="Boka B."/>
            <person name="Rigling D."/>
            <person name="Barry K."/>
            <person name="Lee J."/>
            <person name="Mihaltcheva S."/>
            <person name="LaButti K."/>
            <person name="Lipzen A."/>
            <person name="Waldron R."/>
            <person name="Moloney N.M."/>
            <person name="Sperisen C."/>
            <person name="Kredics L."/>
            <person name="Vagvoelgyi C."/>
            <person name="Patrignani A."/>
            <person name="Fitzpatrick D."/>
            <person name="Nagy I."/>
            <person name="Doyle S."/>
            <person name="Anderson J.B."/>
            <person name="Grigoriev I.V."/>
            <person name="Gueldener U."/>
            <person name="Muensterkoetter M."/>
            <person name="Nagy L.G."/>
        </authorList>
    </citation>
    <scope>NUCLEOTIDE SEQUENCE [LARGE SCALE GENOMIC DNA]</scope>
    <source>
        <strain evidence="3">Ar21-2</strain>
    </source>
</reference>
<sequence length="394" mass="44018">MSTGCWSLSSMTRSPWKKSTRVVQSSKPIEFTGSWKLAGELFRSPLRPGKHGDGRVGSIIEVKDGYDIQRAQFCQQDNNNWAGPPTLEEADNGRSFSEGRSPSLRHLLGCWDSLASTILSLRQLGSSIDELTSSLRHLHSFHWMLSRSVKLNIWGARLKGAQQAERCERVVEDALKAHMGTGLEEHFSRHRLDEGMVMEVDFATRMGVSLSMEVDCGHQMGGEAVTKDAGQGLSLPIIGPCYQLATCRQALLLKLEMASWVHHHEFVSCYDRKACLHQIIFHLGRNCNATKCMQADGDKINIDLIKYQEDKGPSTWIFTVISFLPSKKMNKDLELDLASGFGHALGWNVQQFTRKVEYVADSNELKSLRTADKPELIVVDISTGRVLVQECPNG</sequence>
<evidence type="ECO:0000256" key="1">
    <source>
        <dbReference type="SAM" id="MobiDB-lite"/>
    </source>
</evidence>
<dbReference type="OrthoDB" id="10678403at2759"/>
<proteinExistence type="predicted"/>
<evidence type="ECO:0000313" key="2">
    <source>
        <dbReference type="EMBL" id="PBK83630.1"/>
    </source>
</evidence>
<dbReference type="EMBL" id="KZ293705">
    <property type="protein sequence ID" value="PBK83630.1"/>
    <property type="molecule type" value="Genomic_DNA"/>
</dbReference>
<evidence type="ECO:0000313" key="3">
    <source>
        <dbReference type="Proteomes" id="UP000217790"/>
    </source>
</evidence>
<dbReference type="Proteomes" id="UP000217790">
    <property type="component" value="Unassembled WGS sequence"/>
</dbReference>
<keyword evidence="3" id="KW-1185">Reference proteome</keyword>
<gene>
    <name evidence="2" type="ORF">ARMGADRAFT_1037796</name>
</gene>
<name>A0A2H3CP36_ARMGA</name>
<organism evidence="2 3">
    <name type="scientific">Armillaria gallica</name>
    <name type="common">Bulbous honey fungus</name>
    <name type="synonym">Armillaria bulbosa</name>
    <dbReference type="NCBI Taxonomy" id="47427"/>
    <lineage>
        <taxon>Eukaryota</taxon>
        <taxon>Fungi</taxon>
        <taxon>Dikarya</taxon>
        <taxon>Basidiomycota</taxon>
        <taxon>Agaricomycotina</taxon>
        <taxon>Agaricomycetes</taxon>
        <taxon>Agaricomycetidae</taxon>
        <taxon>Agaricales</taxon>
        <taxon>Marasmiineae</taxon>
        <taxon>Physalacriaceae</taxon>
        <taxon>Armillaria</taxon>
    </lineage>
</organism>
<dbReference type="AlphaFoldDB" id="A0A2H3CP36"/>
<dbReference type="InParanoid" id="A0A2H3CP36"/>
<accession>A0A2H3CP36</accession>